<accession>A0A9N8DC42</accession>
<protein>
    <submittedName>
        <fullName evidence="2">Uncharacterized protein</fullName>
    </submittedName>
</protein>
<reference evidence="2" key="1">
    <citation type="submission" date="2020-06" db="EMBL/GenBank/DDBJ databases">
        <authorList>
            <consortium name="Plant Systems Biology data submission"/>
        </authorList>
    </citation>
    <scope>NUCLEOTIDE SEQUENCE</scope>
    <source>
        <strain evidence="2">D6</strain>
    </source>
</reference>
<evidence type="ECO:0000313" key="2">
    <source>
        <dbReference type="EMBL" id="CAB9497765.1"/>
    </source>
</evidence>
<comment type="caution">
    <text evidence="2">The sequence shown here is derived from an EMBL/GenBank/DDBJ whole genome shotgun (WGS) entry which is preliminary data.</text>
</comment>
<keyword evidence="1" id="KW-0732">Signal</keyword>
<keyword evidence="3" id="KW-1185">Reference proteome</keyword>
<proteinExistence type="predicted"/>
<feature type="signal peptide" evidence="1">
    <location>
        <begin position="1"/>
        <end position="27"/>
    </location>
</feature>
<feature type="chain" id="PRO_5040218627" evidence="1">
    <location>
        <begin position="28"/>
        <end position="147"/>
    </location>
</feature>
<name>A0A9N8DC42_9STRA</name>
<dbReference type="Proteomes" id="UP001153069">
    <property type="component" value="Unassembled WGS sequence"/>
</dbReference>
<sequence>MNRFGGTIGLFTVALLWGSAMVEAGLGAETCAAAAKKDTSGYFQSISESLYAIDGSLPTNVDGDCLPTETTNKVGAWFNLNVDGLLGLEIDSRVYASSLSTTVPHEVAVMRGSCGSLTCLASGSARPDERDRMLIEVPFNLTTNDDY</sequence>
<organism evidence="2 3">
    <name type="scientific">Seminavis robusta</name>
    <dbReference type="NCBI Taxonomy" id="568900"/>
    <lineage>
        <taxon>Eukaryota</taxon>
        <taxon>Sar</taxon>
        <taxon>Stramenopiles</taxon>
        <taxon>Ochrophyta</taxon>
        <taxon>Bacillariophyta</taxon>
        <taxon>Bacillariophyceae</taxon>
        <taxon>Bacillariophycidae</taxon>
        <taxon>Naviculales</taxon>
        <taxon>Naviculaceae</taxon>
        <taxon>Seminavis</taxon>
    </lineage>
</organism>
<gene>
    <name evidence="2" type="ORF">SEMRO_25_G017080.1</name>
</gene>
<evidence type="ECO:0000256" key="1">
    <source>
        <dbReference type="SAM" id="SignalP"/>
    </source>
</evidence>
<dbReference type="AlphaFoldDB" id="A0A9N8DC42"/>
<evidence type="ECO:0000313" key="3">
    <source>
        <dbReference type="Proteomes" id="UP001153069"/>
    </source>
</evidence>
<dbReference type="EMBL" id="CAICTM010000025">
    <property type="protein sequence ID" value="CAB9497765.1"/>
    <property type="molecule type" value="Genomic_DNA"/>
</dbReference>